<evidence type="ECO:0000256" key="2">
    <source>
        <dbReference type="ARBA" id="ARBA00016807"/>
    </source>
</evidence>
<gene>
    <name evidence="5" type="ORF">E2C01_097267</name>
</gene>
<proteinExistence type="predicted"/>
<feature type="domain" description="Myb/SANT-like DNA-binding" evidence="4">
    <location>
        <begin position="7"/>
        <end position="52"/>
    </location>
</feature>
<dbReference type="InterPro" id="IPR028002">
    <property type="entry name" value="Myb_DNA-bind_5"/>
</dbReference>
<name>A0A5B7K5A1_PORTR</name>
<evidence type="ECO:0000256" key="3">
    <source>
        <dbReference type="ARBA" id="ARBA00025466"/>
    </source>
</evidence>
<evidence type="ECO:0000259" key="4">
    <source>
        <dbReference type="Pfam" id="PF13873"/>
    </source>
</evidence>
<dbReference type="EMBL" id="VSRR010128325">
    <property type="protein sequence ID" value="MPD01727.1"/>
    <property type="molecule type" value="Genomic_DNA"/>
</dbReference>
<evidence type="ECO:0000313" key="5">
    <source>
        <dbReference type="EMBL" id="MPD01727.1"/>
    </source>
</evidence>
<comment type="subunit">
    <text evidence="1">Self-associates forming complexes of several hundred monomers.</text>
</comment>
<keyword evidence="6" id="KW-1185">Reference proteome</keyword>
<dbReference type="AlphaFoldDB" id="A0A5B7K5A1"/>
<accession>A0A5B7K5A1</accession>
<sequence length="59" mass="7019">MEKCYAEEKEISLLIEIIEKYKDVQIYKRTDYAMITKKNEAWNRVAELFNSAAMESLLL</sequence>
<comment type="function">
    <text evidence="3">Involved in transvection phenomena (= synapsis-dependent gene expression), where the synaptic pairing of chromosomes carrying genes with which zeste interacts influences the expression of these genes. Zeste binds to DNA and stimulates transcription from a nearby promoter.</text>
</comment>
<evidence type="ECO:0000313" key="6">
    <source>
        <dbReference type="Proteomes" id="UP000324222"/>
    </source>
</evidence>
<evidence type="ECO:0000256" key="1">
    <source>
        <dbReference type="ARBA" id="ARBA00011764"/>
    </source>
</evidence>
<protein>
    <recommendedName>
        <fullName evidence="2">Regulatory protein zeste</fullName>
    </recommendedName>
</protein>
<organism evidence="5 6">
    <name type="scientific">Portunus trituberculatus</name>
    <name type="common">Swimming crab</name>
    <name type="synonym">Neptunus trituberculatus</name>
    <dbReference type="NCBI Taxonomy" id="210409"/>
    <lineage>
        <taxon>Eukaryota</taxon>
        <taxon>Metazoa</taxon>
        <taxon>Ecdysozoa</taxon>
        <taxon>Arthropoda</taxon>
        <taxon>Crustacea</taxon>
        <taxon>Multicrustacea</taxon>
        <taxon>Malacostraca</taxon>
        <taxon>Eumalacostraca</taxon>
        <taxon>Eucarida</taxon>
        <taxon>Decapoda</taxon>
        <taxon>Pleocyemata</taxon>
        <taxon>Brachyura</taxon>
        <taxon>Eubrachyura</taxon>
        <taxon>Portunoidea</taxon>
        <taxon>Portunidae</taxon>
        <taxon>Portuninae</taxon>
        <taxon>Portunus</taxon>
    </lineage>
</organism>
<reference evidence="5 6" key="1">
    <citation type="submission" date="2019-05" db="EMBL/GenBank/DDBJ databases">
        <title>Another draft genome of Portunus trituberculatus and its Hox gene families provides insights of decapod evolution.</title>
        <authorList>
            <person name="Jeong J.-H."/>
            <person name="Song I."/>
            <person name="Kim S."/>
            <person name="Choi T."/>
            <person name="Kim D."/>
            <person name="Ryu S."/>
            <person name="Kim W."/>
        </authorList>
    </citation>
    <scope>NUCLEOTIDE SEQUENCE [LARGE SCALE GENOMIC DNA]</scope>
    <source>
        <tissue evidence="5">Muscle</tissue>
    </source>
</reference>
<dbReference type="Proteomes" id="UP000324222">
    <property type="component" value="Unassembled WGS sequence"/>
</dbReference>
<comment type="caution">
    <text evidence="5">The sequence shown here is derived from an EMBL/GenBank/DDBJ whole genome shotgun (WGS) entry which is preliminary data.</text>
</comment>
<dbReference type="Pfam" id="PF13873">
    <property type="entry name" value="Myb_DNA-bind_5"/>
    <property type="match status" value="1"/>
</dbReference>